<evidence type="ECO:0000259" key="1">
    <source>
        <dbReference type="Pfam" id="PF07007"/>
    </source>
</evidence>
<dbReference type="InterPro" id="IPR009739">
    <property type="entry name" value="LprI-like_N"/>
</dbReference>
<dbReference type="EMBL" id="JAFHLB010000008">
    <property type="protein sequence ID" value="MBN3577682.1"/>
    <property type="molecule type" value="Genomic_DNA"/>
</dbReference>
<sequence>MISVLRIFTLIIITYSGYSFSYQMYDFYNNYAEKLKQRQSEYKQYDTELNTRYKALKNKLRTFELGEDFKESQIEWINYKNQACSVAEFFPSGEPITDVMTKYLIAECNSWVTKARLIEFNYIENKNVELAYLISSRGNKNTSVEQRLKSWNDYIKKSCRINKELHKENRSSCEIRLNFYYKEISL</sequence>
<proteinExistence type="predicted"/>
<dbReference type="Gene3D" id="1.20.1270.180">
    <property type="match status" value="1"/>
</dbReference>
<dbReference type="Proteomes" id="UP000779070">
    <property type="component" value="Unassembled WGS sequence"/>
</dbReference>
<gene>
    <name evidence="2" type="ORF">JYA62_08325</name>
</gene>
<protein>
    <submittedName>
        <fullName evidence="2">DUF1311 domain-containing protein</fullName>
    </submittedName>
</protein>
<accession>A0ABS2ZZK3</accession>
<evidence type="ECO:0000313" key="3">
    <source>
        <dbReference type="Proteomes" id="UP000779070"/>
    </source>
</evidence>
<organism evidence="2 3">
    <name type="scientific">Vibrio neptunius</name>
    <dbReference type="NCBI Taxonomy" id="170651"/>
    <lineage>
        <taxon>Bacteria</taxon>
        <taxon>Pseudomonadati</taxon>
        <taxon>Pseudomonadota</taxon>
        <taxon>Gammaproteobacteria</taxon>
        <taxon>Vibrionales</taxon>
        <taxon>Vibrionaceae</taxon>
        <taxon>Vibrio</taxon>
    </lineage>
</organism>
<feature type="domain" description="Lysozyme inhibitor LprI-like N-terminal" evidence="1">
    <location>
        <begin position="39"/>
        <end position="118"/>
    </location>
</feature>
<reference evidence="2 3" key="1">
    <citation type="submission" date="2021-02" db="EMBL/GenBank/DDBJ databases">
        <title>Draft Genome Sequences of 5 Vibrio neptunius Strains Isolated From of Bivalve Hatcheries.</title>
        <authorList>
            <person name="Galvis F."/>
            <person name="Barja J.L."/>
            <person name="Lemos M.L."/>
            <person name="Balado M."/>
        </authorList>
    </citation>
    <scope>NUCLEOTIDE SEQUENCE [LARGE SCALE GENOMIC DNA]</scope>
    <source>
        <strain evidence="2 3">PP-145.98</strain>
    </source>
</reference>
<dbReference type="Pfam" id="PF07007">
    <property type="entry name" value="LprI"/>
    <property type="match status" value="1"/>
</dbReference>
<keyword evidence="3" id="KW-1185">Reference proteome</keyword>
<name>A0ABS2ZZK3_9VIBR</name>
<comment type="caution">
    <text evidence="2">The sequence shown here is derived from an EMBL/GenBank/DDBJ whole genome shotgun (WGS) entry which is preliminary data.</text>
</comment>
<dbReference type="RefSeq" id="WP_206369533.1">
    <property type="nucleotide sequence ID" value="NZ_CAWPTM010000156.1"/>
</dbReference>
<evidence type="ECO:0000313" key="2">
    <source>
        <dbReference type="EMBL" id="MBN3577682.1"/>
    </source>
</evidence>